<dbReference type="InterPro" id="IPR036618">
    <property type="entry name" value="PtsI_HPr-bd_sf"/>
</dbReference>
<dbReference type="Gene3D" id="1.10.274.10">
    <property type="entry name" value="PtsI, HPr-binding domain"/>
    <property type="match status" value="1"/>
</dbReference>
<organism evidence="21 22">
    <name type="scientific">[Lactobacillus] rogosae</name>
    <dbReference type="NCBI Taxonomy" id="706562"/>
    <lineage>
        <taxon>Bacteria</taxon>
        <taxon>Bacillati</taxon>
        <taxon>Bacillota</taxon>
        <taxon>Clostridia</taxon>
        <taxon>Lachnospirales</taxon>
        <taxon>Lachnospiraceae</taxon>
        <taxon>Lachnospira</taxon>
    </lineage>
</organism>
<dbReference type="NCBIfam" id="TIGR01417">
    <property type="entry name" value="PTS_I_fam"/>
    <property type="match status" value="1"/>
</dbReference>
<comment type="function">
    <text evidence="3 17">General (non sugar-specific) component of the phosphoenolpyruvate-dependent sugar phosphotransferase system (sugar PTS). This major carbohydrate active-transport system catalyzes the phosphorylation of incoming sugar substrates concomitantly with their translocation across the cell membrane. Enzyme I transfers the phosphoryl group from phosphoenolpyruvate (PEP) to the phosphoryl carrier protein (HPr).</text>
</comment>
<dbReference type="InterPro" id="IPR008731">
    <property type="entry name" value="PTS_EIN"/>
</dbReference>
<dbReference type="Pfam" id="PF00391">
    <property type="entry name" value="PEP-utilizers"/>
    <property type="match status" value="1"/>
</dbReference>
<feature type="domain" description="PEP-utilising enzyme mobile" evidence="18">
    <location>
        <begin position="153"/>
        <end position="225"/>
    </location>
</feature>
<dbReference type="SUPFAM" id="SSF52009">
    <property type="entry name" value="Phosphohistidine domain"/>
    <property type="match status" value="1"/>
</dbReference>
<evidence type="ECO:0000256" key="1">
    <source>
        <dbReference type="ARBA" id="ARBA00000683"/>
    </source>
</evidence>
<keyword evidence="8 17" id="KW-0813">Transport</keyword>
<evidence type="ECO:0000256" key="17">
    <source>
        <dbReference type="PIRNR" id="PIRNR000732"/>
    </source>
</evidence>
<comment type="catalytic activity">
    <reaction evidence="1 17">
        <text>L-histidyl-[protein] + phosphoenolpyruvate = N(pros)-phospho-L-histidyl-[protein] + pyruvate</text>
        <dbReference type="Rhea" id="RHEA:23880"/>
        <dbReference type="Rhea" id="RHEA-COMP:9745"/>
        <dbReference type="Rhea" id="RHEA-COMP:9746"/>
        <dbReference type="ChEBI" id="CHEBI:15361"/>
        <dbReference type="ChEBI" id="CHEBI:29979"/>
        <dbReference type="ChEBI" id="CHEBI:58702"/>
        <dbReference type="ChEBI" id="CHEBI:64837"/>
        <dbReference type="EC" id="2.7.3.9"/>
    </reaction>
</comment>
<dbReference type="InterPro" id="IPR000121">
    <property type="entry name" value="PEP_util_C"/>
</dbReference>
<dbReference type="Pfam" id="PF02896">
    <property type="entry name" value="PEP-utilizers_C"/>
    <property type="match status" value="1"/>
</dbReference>
<comment type="caution">
    <text evidence="21">The sequence shown here is derived from an EMBL/GenBank/DDBJ whole genome shotgun (WGS) entry which is preliminary data.</text>
</comment>
<gene>
    <name evidence="21" type="primary">ptsP</name>
    <name evidence="21" type="ORF">WMO14_07130</name>
</gene>
<dbReference type="InterPro" id="IPR036637">
    <property type="entry name" value="Phosphohistidine_dom_sf"/>
</dbReference>
<keyword evidence="9 17" id="KW-0963">Cytoplasm</keyword>
<dbReference type="InterPro" id="IPR023151">
    <property type="entry name" value="PEP_util_CS"/>
</dbReference>
<evidence type="ECO:0000256" key="10">
    <source>
        <dbReference type="ARBA" id="ARBA00022597"/>
    </source>
</evidence>
<evidence type="ECO:0000313" key="21">
    <source>
        <dbReference type="EMBL" id="MEQ2379651.1"/>
    </source>
</evidence>
<dbReference type="RefSeq" id="WP_349153563.1">
    <property type="nucleotide sequence ID" value="NZ_JBBMER010000004.1"/>
</dbReference>
<evidence type="ECO:0000256" key="11">
    <source>
        <dbReference type="ARBA" id="ARBA00022679"/>
    </source>
</evidence>
<comment type="similarity">
    <text evidence="5 17">Belongs to the PEP-utilizing enzyme family.</text>
</comment>
<dbReference type="PIRSF" id="PIRSF000732">
    <property type="entry name" value="PTS_enzyme_I"/>
    <property type="match status" value="1"/>
</dbReference>
<sequence length="571" mass="63336">MLRGIGTSKGIGIGKALIIHKCKNAVSRAKINDTEAEVDKFNEAVEKFIQETNELVDKLSQKLNGDDKNALVLKNQEYLIRDPEFTSGVISAITNDKLNAEAAVEDTCEMLKNIFLSFNNDTMTQRVADIEDMKQRLIAIMQGQKHIDLTKLSDNTVIIADEIHPSMTANMDTEHIAGIISEKGGDTSHASILARALEIPAVLSVKDICSKIAEGEEVIVDGAYGEVFVNPTPITLKIYNKKKKAYDERVKELKKYIDKQTVTRDGRKVMLAANIGNADEAAKAVKAGAEGIGLFRTEFLFMNKQALPTEEEQYNEYKKAAVVLDGRQLTIRTLDIGGDKDIPYMGLTKELNPFLGYRAIRFCLDRVDIFTTQLRAVLRASAYGNIRIMIPMITSVTEVQAVKKIINGICRDLDKKDIKYDKDIKIGVMIETPAAAIMADVLAHEVDFFSIGTNDLTQYTLAVDRGNENVAYLYSALNPAVIRSIKHIIECAHNAGIEAGMCGEAAADERMIPLLLNFGLDEFSVTVSRVLETRKEIASWSSKEVKEITENVMNYSEEKEVSNYLSDCIAK</sequence>
<evidence type="ECO:0000256" key="9">
    <source>
        <dbReference type="ARBA" id="ARBA00022490"/>
    </source>
</evidence>
<dbReference type="Gene3D" id="3.50.30.10">
    <property type="entry name" value="Phosphohistidine domain"/>
    <property type="match status" value="1"/>
</dbReference>
<dbReference type="InterPro" id="IPR008279">
    <property type="entry name" value="PEP-util_enz_mobile_dom"/>
</dbReference>
<dbReference type="Proteomes" id="UP001442364">
    <property type="component" value="Unassembled WGS sequence"/>
</dbReference>
<evidence type="ECO:0000256" key="14">
    <source>
        <dbReference type="ARBA" id="ARBA00022777"/>
    </source>
</evidence>
<dbReference type="Gene3D" id="3.20.20.60">
    <property type="entry name" value="Phosphoenolpyruvate-binding domains"/>
    <property type="match status" value="1"/>
</dbReference>
<dbReference type="InterPro" id="IPR006318">
    <property type="entry name" value="PTS_EI-like"/>
</dbReference>
<keyword evidence="12 17" id="KW-0598">Phosphotransferase system</keyword>
<dbReference type="PROSITE" id="PS00370">
    <property type="entry name" value="PEP_ENZYMES_PHOS_SITE"/>
    <property type="match status" value="1"/>
</dbReference>
<dbReference type="SUPFAM" id="SSF47831">
    <property type="entry name" value="Enzyme I of the PEP:sugar phosphotransferase system HPr-binding (sub)domain"/>
    <property type="match status" value="1"/>
</dbReference>
<dbReference type="EMBL" id="JBBMER010000004">
    <property type="protein sequence ID" value="MEQ2379651.1"/>
    <property type="molecule type" value="Genomic_DNA"/>
</dbReference>
<feature type="domain" description="PEP-utilising enzyme C-terminal" evidence="19">
    <location>
        <begin position="252"/>
        <end position="539"/>
    </location>
</feature>
<dbReference type="SUPFAM" id="SSF51621">
    <property type="entry name" value="Phosphoenolpyruvate/pyruvate domain"/>
    <property type="match status" value="1"/>
</dbReference>
<keyword evidence="13 17" id="KW-0479">Metal-binding</keyword>
<evidence type="ECO:0000313" key="22">
    <source>
        <dbReference type="Proteomes" id="UP001442364"/>
    </source>
</evidence>
<evidence type="ECO:0000256" key="13">
    <source>
        <dbReference type="ARBA" id="ARBA00022723"/>
    </source>
</evidence>
<evidence type="ECO:0000256" key="5">
    <source>
        <dbReference type="ARBA" id="ARBA00007837"/>
    </source>
</evidence>
<dbReference type="InterPro" id="IPR040442">
    <property type="entry name" value="Pyrv_kinase-like_dom_sf"/>
</dbReference>
<dbReference type="InterPro" id="IPR018274">
    <property type="entry name" value="PEP_util_AS"/>
</dbReference>
<evidence type="ECO:0000259" key="18">
    <source>
        <dbReference type="Pfam" id="PF00391"/>
    </source>
</evidence>
<reference evidence="21 22" key="1">
    <citation type="submission" date="2024-03" db="EMBL/GenBank/DDBJ databases">
        <title>Human intestinal bacterial collection.</title>
        <authorList>
            <person name="Pauvert C."/>
            <person name="Hitch T.C.A."/>
            <person name="Clavel T."/>
        </authorList>
    </citation>
    <scope>NUCLEOTIDE SEQUENCE [LARGE SCALE GENOMIC DNA]</scope>
    <source>
        <strain evidence="21 22">CLA-AA-H255</strain>
    </source>
</reference>
<evidence type="ECO:0000256" key="15">
    <source>
        <dbReference type="ARBA" id="ARBA00022842"/>
    </source>
</evidence>
<comment type="cofactor">
    <cofactor evidence="2 17">
        <name>Mg(2+)</name>
        <dbReference type="ChEBI" id="CHEBI:18420"/>
    </cofactor>
</comment>
<evidence type="ECO:0000256" key="8">
    <source>
        <dbReference type="ARBA" id="ARBA00022448"/>
    </source>
</evidence>
<evidence type="ECO:0000259" key="20">
    <source>
        <dbReference type="Pfam" id="PF05524"/>
    </source>
</evidence>
<dbReference type="EC" id="2.7.3.9" evidence="6 17"/>
<evidence type="ECO:0000256" key="7">
    <source>
        <dbReference type="ARBA" id="ARBA00016544"/>
    </source>
</evidence>
<comment type="subcellular location">
    <subcellularLocation>
        <location evidence="4 17">Cytoplasm</location>
    </subcellularLocation>
</comment>
<dbReference type="PANTHER" id="PTHR46244">
    <property type="entry name" value="PHOSPHOENOLPYRUVATE-PROTEIN PHOSPHOTRANSFERASE"/>
    <property type="match status" value="1"/>
</dbReference>
<accession>A0ABV1BV79</accession>
<dbReference type="InterPro" id="IPR050499">
    <property type="entry name" value="PEP-utilizing_PTS_enzyme"/>
</dbReference>
<dbReference type="InterPro" id="IPR024692">
    <property type="entry name" value="PTS_EI"/>
</dbReference>
<evidence type="ECO:0000256" key="3">
    <source>
        <dbReference type="ARBA" id="ARBA00002728"/>
    </source>
</evidence>
<protein>
    <recommendedName>
        <fullName evidence="7 17">Phosphoenolpyruvate-protein phosphotransferase</fullName>
        <ecNumber evidence="6 17">2.7.3.9</ecNumber>
    </recommendedName>
    <alternativeName>
        <fullName evidence="16 17">Phosphotransferase system, enzyme I</fullName>
    </alternativeName>
</protein>
<dbReference type="GO" id="GO:0008965">
    <property type="term" value="F:phosphoenolpyruvate-protein phosphotransferase activity"/>
    <property type="evidence" value="ECO:0007669"/>
    <property type="project" value="UniProtKB-EC"/>
</dbReference>
<name>A0ABV1BV79_9FIRM</name>
<evidence type="ECO:0000256" key="2">
    <source>
        <dbReference type="ARBA" id="ARBA00001946"/>
    </source>
</evidence>
<dbReference type="PROSITE" id="PS00742">
    <property type="entry name" value="PEP_ENZYMES_2"/>
    <property type="match status" value="1"/>
</dbReference>
<dbReference type="Pfam" id="PF05524">
    <property type="entry name" value="PEP-utilisers_N"/>
    <property type="match status" value="1"/>
</dbReference>
<keyword evidence="10 17" id="KW-0762">Sugar transport</keyword>
<proteinExistence type="inferred from homology"/>
<feature type="domain" description="Phosphotransferase system enzyme I N-terminal" evidence="20">
    <location>
        <begin position="3"/>
        <end position="126"/>
    </location>
</feature>
<dbReference type="PANTHER" id="PTHR46244:SF3">
    <property type="entry name" value="PHOSPHOENOLPYRUVATE-PROTEIN PHOSPHOTRANSFERASE"/>
    <property type="match status" value="1"/>
</dbReference>
<keyword evidence="22" id="KW-1185">Reference proteome</keyword>
<dbReference type="PRINTS" id="PR01736">
    <property type="entry name" value="PHPHTRNFRASE"/>
</dbReference>
<evidence type="ECO:0000259" key="19">
    <source>
        <dbReference type="Pfam" id="PF02896"/>
    </source>
</evidence>
<keyword evidence="11 17" id="KW-0808">Transferase</keyword>
<evidence type="ECO:0000256" key="4">
    <source>
        <dbReference type="ARBA" id="ARBA00004496"/>
    </source>
</evidence>
<dbReference type="InterPro" id="IPR015813">
    <property type="entry name" value="Pyrv/PenolPyrv_kinase-like_dom"/>
</dbReference>
<keyword evidence="14 17" id="KW-0418">Kinase</keyword>
<evidence type="ECO:0000256" key="12">
    <source>
        <dbReference type="ARBA" id="ARBA00022683"/>
    </source>
</evidence>
<keyword evidence="15 17" id="KW-0460">Magnesium</keyword>
<evidence type="ECO:0000256" key="16">
    <source>
        <dbReference type="ARBA" id="ARBA00033235"/>
    </source>
</evidence>
<evidence type="ECO:0000256" key="6">
    <source>
        <dbReference type="ARBA" id="ARBA00012232"/>
    </source>
</evidence>